<evidence type="ECO:0000256" key="1">
    <source>
        <dbReference type="ARBA" id="ARBA00004141"/>
    </source>
</evidence>
<reference evidence="9 10" key="1">
    <citation type="journal article" date="2010" name="Nature">
        <title>Genome sequence of the palaeopolyploid soybean.</title>
        <authorList>
            <person name="Schmutz J."/>
            <person name="Cannon S.B."/>
            <person name="Schlueter J."/>
            <person name="Ma J."/>
            <person name="Mitros T."/>
            <person name="Nelson W."/>
            <person name="Hyten D.L."/>
            <person name="Song Q."/>
            <person name="Thelen J.J."/>
            <person name="Cheng J."/>
            <person name="Xu D."/>
            <person name="Hellsten U."/>
            <person name="May G.D."/>
            <person name="Yu Y."/>
            <person name="Sakurai T."/>
            <person name="Umezawa T."/>
            <person name="Bhattacharyya M.K."/>
            <person name="Sandhu D."/>
            <person name="Valliyodan B."/>
            <person name="Lindquist E."/>
            <person name="Peto M."/>
            <person name="Grant D."/>
            <person name="Shu S."/>
            <person name="Goodstein D."/>
            <person name="Barry K."/>
            <person name="Futrell-Griggs M."/>
            <person name="Abernathy B."/>
            <person name="Du J."/>
            <person name="Tian Z."/>
            <person name="Zhu L."/>
            <person name="Gill N."/>
            <person name="Joshi T."/>
            <person name="Libault M."/>
            <person name="Sethuraman A."/>
            <person name="Zhang X.-C."/>
            <person name="Shinozaki K."/>
            <person name="Nguyen H.T."/>
            <person name="Wing R.A."/>
            <person name="Cregan P."/>
            <person name="Specht J."/>
            <person name="Grimwood J."/>
            <person name="Rokhsar D."/>
            <person name="Stacey G."/>
            <person name="Shoemaker R.C."/>
            <person name="Jackson S.A."/>
        </authorList>
    </citation>
    <scope>NUCLEOTIDE SEQUENCE</scope>
    <source>
        <strain evidence="10">cv. Williams 82</strain>
        <tissue evidence="9">Callus</tissue>
    </source>
</reference>
<evidence type="ECO:0000256" key="6">
    <source>
        <dbReference type="ARBA" id="ARBA00023136"/>
    </source>
</evidence>
<feature type="transmembrane region" description="Helical" evidence="7">
    <location>
        <begin position="102"/>
        <end position="122"/>
    </location>
</feature>
<dbReference type="GO" id="GO:0016020">
    <property type="term" value="C:membrane"/>
    <property type="evidence" value="ECO:0000318"/>
    <property type="project" value="GO_Central"/>
</dbReference>
<reference evidence="9" key="3">
    <citation type="submission" date="2018-07" db="EMBL/GenBank/DDBJ databases">
        <title>WGS assembly of Glycine max.</title>
        <authorList>
            <person name="Schmutz J."/>
            <person name="Cannon S."/>
            <person name="Schlueter J."/>
            <person name="Ma J."/>
            <person name="Mitros T."/>
            <person name="Nelson W."/>
            <person name="Hyten D."/>
            <person name="Song Q."/>
            <person name="Thelen J."/>
            <person name="Cheng J."/>
            <person name="Xu D."/>
            <person name="Hellsten U."/>
            <person name="May G."/>
            <person name="Yu Y."/>
            <person name="Sakurai T."/>
            <person name="Umezawa T."/>
            <person name="Bhattacharyya M."/>
            <person name="Sandhu D."/>
            <person name="Valliyodan B."/>
            <person name="Lindquist E."/>
            <person name="Peto M."/>
            <person name="Grant D."/>
            <person name="Shu S."/>
            <person name="Goodstein D."/>
            <person name="Barry K."/>
            <person name="Futrell-Griggs M."/>
            <person name="Abernathy B."/>
            <person name="Du J."/>
            <person name="Tian Z."/>
            <person name="Zhu L."/>
            <person name="Gill N."/>
            <person name="Joshi T."/>
            <person name="Libault M."/>
            <person name="Sethuraman A."/>
            <person name="Zhang X."/>
            <person name="Shinozaki K."/>
            <person name="Nguyen H."/>
            <person name="Wing R."/>
            <person name="Cregan P."/>
            <person name="Specht J."/>
            <person name="Grimwood J."/>
            <person name="Rokhsar D."/>
            <person name="Stacey G."/>
            <person name="Shoemaker R."/>
            <person name="Jackson S."/>
        </authorList>
    </citation>
    <scope>NUCLEOTIDE SEQUENCE</scope>
    <source>
        <tissue evidence="9">Callus</tissue>
    </source>
</reference>
<gene>
    <name evidence="10" type="primary">LOC100815832</name>
    <name evidence="9" type="ORF">GLYMA_16G005100</name>
</gene>
<dbReference type="ExpressionAtlas" id="A0A0R0FJ92">
    <property type="expression patterns" value="baseline and differential"/>
</dbReference>
<keyword evidence="5" id="KW-0040">ANK repeat</keyword>
<name>A0A0R0FJ92_SOYBN</name>
<evidence type="ECO:0000256" key="7">
    <source>
        <dbReference type="SAM" id="Phobius"/>
    </source>
</evidence>
<dbReference type="PANTHER" id="PTHR24186">
    <property type="entry name" value="PROTEIN PHOSPHATASE 1 REGULATORY SUBUNIT"/>
    <property type="match status" value="1"/>
</dbReference>
<dbReference type="Proteomes" id="UP000008827">
    <property type="component" value="Chromosome 16"/>
</dbReference>
<evidence type="ECO:0000256" key="2">
    <source>
        <dbReference type="ARBA" id="ARBA00022692"/>
    </source>
</evidence>
<dbReference type="PANTHER" id="PTHR24186:SF37">
    <property type="entry name" value="PGG DOMAIN-CONTAINING PROTEIN"/>
    <property type="match status" value="1"/>
</dbReference>
<dbReference type="STRING" id="3847.A0A0R0FJ92"/>
<keyword evidence="3" id="KW-0677">Repeat</keyword>
<evidence type="ECO:0000313" key="10">
    <source>
        <dbReference type="EnsemblPlants" id="KRH06108"/>
    </source>
</evidence>
<feature type="transmembrane region" description="Helical" evidence="7">
    <location>
        <begin position="175"/>
        <end position="199"/>
    </location>
</feature>
<dbReference type="EnsemblPlants" id="KRH06108">
    <property type="protein sequence ID" value="KRH06108"/>
    <property type="gene ID" value="GLYMA_16G005100"/>
</dbReference>
<keyword evidence="4 7" id="KW-1133">Transmembrane helix</keyword>
<keyword evidence="2 7" id="KW-0812">Transmembrane</keyword>
<dbReference type="Gramene" id="KRH06108">
    <property type="protein sequence ID" value="KRH06108"/>
    <property type="gene ID" value="GLYMA_16G005100"/>
</dbReference>
<evidence type="ECO:0000256" key="3">
    <source>
        <dbReference type="ARBA" id="ARBA00022737"/>
    </source>
</evidence>
<dbReference type="Pfam" id="PF13962">
    <property type="entry name" value="PGG"/>
    <property type="match status" value="1"/>
</dbReference>
<accession>A0A0R0FJ92</accession>
<evidence type="ECO:0000313" key="11">
    <source>
        <dbReference type="Proteomes" id="UP000008827"/>
    </source>
</evidence>
<dbReference type="EMBL" id="CM000849">
    <property type="protein sequence ID" value="KRH06108.1"/>
    <property type="molecule type" value="Genomic_DNA"/>
</dbReference>
<evidence type="ECO:0000256" key="5">
    <source>
        <dbReference type="ARBA" id="ARBA00023043"/>
    </source>
</evidence>
<feature type="domain" description="PGG" evidence="8">
    <location>
        <begin position="34"/>
        <end position="155"/>
    </location>
</feature>
<comment type="subcellular location">
    <subcellularLocation>
        <location evidence="1">Membrane</location>
        <topology evidence="1">Multi-pass membrane protein</topology>
    </subcellularLocation>
</comment>
<proteinExistence type="predicted"/>
<dbReference type="SMR" id="A0A0R0FJ92"/>
<keyword evidence="6 7" id="KW-0472">Membrane</keyword>
<protein>
    <recommendedName>
        <fullName evidence="8">PGG domain-containing protein</fullName>
    </recommendedName>
</protein>
<dbReference type="InterPro" id="IPR026961">
    <property type="entry name" value="PGG_dom"/>
</dbReference>
<evidence type="ECO:0000256" key="4">
    <source>
        <dbReference type="ARBA" id="ARBA00022989"/>
    </source>
</evidence>
<feature type="transmembrane region" description="Helical" evidence="7">
    <location>
        <begin position="134"/>
        <end position="155"/>
    </location>
</feature>
<evidence type="ECO:0000313" key="9">
    <source>
        <dbReference type="EMBL" id="KRH06108.1"/>
    </source>
</evidence>
<reference evidence="10" key="2">
    <citation type="submission" date="2018-02" db="UniProtKB">
        <authorList>
            <consortium name="EnsemblPlants"/>
        </authorList>
    </citation>
    <scope>IDENTIFICATION</scope>
    <source>
        <strain evidence="10">Williams 82</strain>
    </source>
</reference>
<organism evidence="9">
    <name type="scientific">Glycine max</name>
    <name type="common">Soybean</name>
    <name type="synonym">Glycine hispida</name>
    <dbReference type="NCBI Taxonomy" id="3847"/>
    <lineage>
        <taxon>Eukaryota</taxon>
        <taxon>Viridiplantae</taxon>
        <taxon>Streptophyta</taxon>
        <taxon>Embryophyta</taxon>
        <taxon>Tracheophyta</taxon>
        <taxon>Spermatophyta</taxon>
        <taxon>Magnoliopsida</taxon>
        <taxon>eudicotyledons</taxon>
        <taxon>Gunneridae</taxon>
        <taxon>Pentapetalae</taxon>
        <taxon>rosids</taxon>
        <taxon>fabids</taxon>
        <taxon>Fabales</taxon>
        <taxon>Fabaceae</taxon>
        <taxon>Papilionoideae</taxon>
        <taxon>50 kb inversion clade</taxon>
        <taxon>NPAAA clade</taxon>
        <taxon>indigoferoid/millettioid clade</taxon>
        <taxon>Phaseoleae</taxon>
        <taxon>Glycine</taxon>
        <taxon>Glycine subgen. Soja</taxon>
    </lineage>
</organism>
<evidence type="ECO:0000259" key="8">
    <source>
        <dbReference type="Pfam" id="PF13962"/>
    </source>
</evidence>
<feature type="transmembrane region" description="Helical" evidence="7">
    <location>
        <begin position="42"/>
        <end position="59"/>
    </location>
</feature>
<dbReference type="PaxDb" id="3847-GLYMA16G00650.2"/>
<keyword evidence="11" id="KW-1185">Reference proteome</keyword>
<dbReference type="AlphaFoldDB" id="A0A0R0FJ92"/>
<sequence>MNVESERKDEQEVKGWRKALKSVGNWLAHKDKDEWLKDMRGVLSLVSTVIATMTFQSALNPPGGVRPGNESGVVQCPENSADNNPCPGESILAVLYPDEYKIFLIWNTTCFISSLAVCLLLVSGFPLNHRFFTWLLSIGMCITISSLTLTYMTGAGMVTPDPLWNTTNSMFNKVIYIWISLLGLVAFVLCLRLIVWIVFACRIMGNGYGSFIVNKNLCTLLLLHVKINQDFFKPQNLVNSNGSNNKFGFSCRLSNYILFF</sequence>